<dbReference type="InterPro" id="IPR000835">
    <property type="entry name" value="HTH_MarR-typ"/>
</dbReference>
<keyword evidence="2" id="KW-0238">DNA-binding</keyword>
<comment type="caution">
    <text evidence="5">The sequence shown here is derived from an EMBL/GenBank/DDBJ whole genome shotgun (WGS) entry which is preliminary data.</text>
</comment>
<dbReference type="Gene3D" id="1.10.10.10">
    <property type="entry name" value="Winged helix-like DNA-binding domain superfamily/Winged helix DNA-binding domain"/>
    <property type="match status" value="1"/>
</dbReference>
<dbReference type="PROSITE" id="PS01117">
    <property type="entry name" value="HTH_MARR_1"/>
    <property type="match status" value="1"/>
</dbReference>
<protein>
    <submittedName>
        <fullName evidence="5">MarR family transcriptional regulator</fullName>
    </submittedName>
</protein>
<dbReference type="PANTHER" id="PTHR39515">
    <property type="entry name" value="CONSERVED PROTEIN"/>
    <property type="match status" value="1"/>
</dbReference>
<dbReference type="InterPro" id="IPR023187">
    <property type="entry name" value="Tscrpt_reg_MarR-type_CS"/>
</dbReference>
<evidence type="ECO:0000259" key="4">
    <source>
        <dbReference type="PROSITE" id="PS50995"/>
    </source>
</evidence>
<keyword evidence="3" id="KW-0804">Transcription</keyword>
<dbReference type="EMBL" id="BJFL01000053">
    <property type="protein sequence ID" value="GDY33732.1"/>
    <property type="molecule type" value="Genomic_DNA"/>
</dbReference>
<organism evidence="5 6">
    <name type="scientific">Gandjariella thermophila</name>
    <dbReference type="NCBI Taxonomy" id="1931992"/>
    <lineage>
        <taxon>Bacteria</taxon>
        <taxon>Bacillati</taxon>
        <taxon>Actinomycetota</taxon>
        <taxon>Actinomycetes</taxon>
        <taxon>Pseudonocardiales</taxon>
        <taxon>Pseudonocardiaceae</taxon>
        <taxon>Gandjariella</taxon>
    </lineage>
</organism>
<dbReference type="Proteomes" id="UP000298860">
    <property type="component" value="Unassembled WGS sequence"/>
</dbReference>
<dbReference type="InterPro" id="IPR036388">
    <property type="entry name" value="WH-like_DNA-bd_sf"/>
</dbReference>
<accession>A0A4D4JE93</accession>
<dbReference type="PROSITE" id="PS50995">
    <property type="entry name" value="HTH_MARR_2"/>
    <property type="match status" value="1"/>
</dbReference>
<keyword evidence="6" id="KW-1185">Reference proteome</keyword>
<gene>
    <name evidence="5" type="ORF">GTS_53650</name>
</gene>
<evidence type="ECO:0000256" key="2">
    <source>
        <dbReference type="ARBA" id="ARBA00023125"/>
    </source>
</evidence>
<dbReference type="InterPro" id="IPR052526">
    <property type="entry name" value="HTH-type_Bedaq_tolerance"/>
</dbReference>
<evidence type="ECO:0000256" key="3">
    <source>
        <dbReference type="ARBA" id="ARBA00023163"/>
    </source>
</evidence>
<evidence type="ECO:0000256" key="1">
    <source>
        <dbReference type="ARBA" id="ARBA00023015"/>
    </source>
</evidence>
<name>A0A4D4JE93_9PSEU</name>
<feature type="domain" description="HTH marR-type" evidence="4">
    <location>
        <begin position="8"/>
        <end position="148"/>
    </location>
</feature>
<dbReference type="GO" id="GO:0003677">
    <property type="term" value="F:DNA binding"/>
    <property type="evidence" value="ECO:0007669"/>
    <property type="project" value="UniProtKB-KW"/>
</dbReference>
<keyword evidence="1" id="KW-0805">Transcription regulation</keyword>
<dbReference type="InterPro" id="IPR036390">
    <property type="entry name" value="WH_DNA-bd_sf"/>
</dbReference>
<dbReference type="GO" id="GO:0003700">
    <property type="term" value="F:DNA-binding transcription factor activity"/>
    <property type="evidence" value="ECO:0007669"/>
    <property type="project" value="InterPro"/>
</dbReference>
<evidence type="ECO:0000313" key="5">
    <source>
        <dbReference type="EMBL" id="GDY33732.1"/>
    </source>
</evidence>
<evidence type="ECO:0000313" key="6">
    <source>
        <dbReference type="Proteomes" id="UP000298860"/>
    </source>
</evidence>
<proteinExistence type="predicted"/>
<dbReference type="Pfam" id="PF01047">
    <property type="entry name" value="MarR"/>
    <property type="match status" value="1"/>
</dbReference>
<dbReference type="AlphaFoldDB" id="A0A4D4JE93"/>
<dbReference type="RefSeq" id="WP_225978786.1">
    <property type="nucleotide sequence ID" value="NZ_BJFL01000053.1"/>
</dbReference>
<dbReference type="SUPFAM" id="SSF46785">
    <property type="entry name" value="Winged helix' DNA-binding domain"/>
    <property type="match status" value="1"/>
</dbReference>
<reference evidence="6" key="1">
    <citation type="submission" date="2019-04" db="EMBL/GenBank/DDBJ databases">
        <title>Draft genome sequence of Pseudonocardiaceae bacterium SL3-2-4.</title>
        <authorList>
            <person name="Ningsih F."/>
            <person name="Yokota A."/>
            <person name="Sakai Y."/>
            <person name="Nanatani K."/>
            <person name="Yabe S."/>
            <person name="Oetari A."/>
            <person name="Sjamsuridzal W."/>
        </authorList>
    </citation>
    <scope>NUCLEOTIDE SEQUENCE [LARGE SCALE GENOMIC DNA]</scope>
    <source>
        <strain evidence="6">SL3-2-4</strain>
    </source>
</reference>
<sequence>MTLDVMMESPLVGDVAGNLRVLVGRLLRALQAQDPEDGLSMSKVSVLSRLADDGPASASTLASAERVRPQSMSATLAALEAEGLVARRPHPTDRRQILIELTEQGWQTARSARRSREDWLTRVLESEYDQEELRLLSRAIELLERLAER</sequence>
<dbReference type="PANTHER" id="PTHR39515:SF2">
    <property type="entry name" value="HTH-TYPE TRANSCRIPTIONAL REGULATOR RV0880"/>
    <property type="match status" value="1"/>
</dbReference>
<dbReference type="SMART" id="SM00347">
    <property type="entry name" value="HTH_MARR"/>
    <property type="match status" value="1"/>
</dbReference>